<organism evidence="1 2">
    <name type="scientific">Solanum verrucosum</name>
    <dbReference type="NCBI Taxonomy" id="315347"/>
    <lineage>
        <taxon>Eukaryota</taxon>
        <taxon>Viridiplantae</taxon>
        <taxon>Streptophyta</taxon>
        <taxon>Embryophyta</taxon>
        <taxon>Tracheophyta</taxon>
        <taxon>Spermatophyta</taxon>
        <taxon>Magnoliopsida</taxon>
        <taxon>eudicotyledons</taxon>
        <taxon>Gunneridae</taxon>
        <taxon>Pentapetalae</taxon>
        <taxon>asterids</taxon>
        <taxon>lamiids</taxon>
        <taxon>Solanales</taxon>
        <taxon>Solanaceae</taxon>
        <taxon>Solanoideae</taxon>
        <taxon>Solaneae</taxon>
        <taxon>Solanum</taxon>
    </lineage>
</organism>
<name>A0AAF0R633_SOLVR</name>
<reference evidence="1" key="1">
    <citation type="submission" date="2023-08" db="EMBL/GenBank/DDBJ databases">
        <title>A de novo genome assembly of Solanum verrucosum Schlechtendal, a Mexican diploid species geographically isolated from the other diploid A-genome species in potato relatives.</title>
        <authorList>
            <person name="Hosaka K."/>
        </authorList>
    </citation>
    <scope>NUCLEOTIDE SEQUENCE</scope>
    <source>
        <tissue evidence="1">Young leaves</tissue>
    </source>
</reference>
<sequence>MTLVYYVQVTMFWKHSMPITQCLMVTNDLPGLETGIYTSTPGCRSRDKNARHDVCGQEAHHGFETCHRQKPSMLVEKDRGA</sequence>
<accession>A0AAF0R633</accession>
<dbReference type="EMBL" id="CP133617">
    <property type="protein sequence ID" value="WMV36166.1"/>
    <property type="molecule type" value="Genomic_DNA"/>
</dbReference>
<evidence type="ECO:0000313" key="2">
    <source>
        <dbReference type="Proteomes" id="UP001234989"/>
    </source>
</evidence>
<evidence type="ECO:0000313" key="1">
    <source>
        <dbReference type="EMBL" id="WMV36166.1"/>
    </source>
</evidence>
<protein>
    <submittedName>
        <fullName evidence="1">Uncharacterized protein</fullName>
    </submittedName>
</protein>
<dbReference type="Proteomes" id="UP001234989">
    <property type="component" value="Chromosome 6"/>
</dbReference>
<keyword evidence="2" id="KW-1185">Reference proteome</keyword>
<dbReference type="AlphaFoldDB" id="A0AAF0R633"/>
<proteinExistence type="predicted"/>
<feature type="non-terminal residue" evidence="1">
    <location>
        <position position="81"/>
    </location>
</feature>
<gene>
    <name evidence="1" type="ORF">MTR67_029551</name>
</gene>